<dbReference type="CDD" id="cd08069">
    <property type="entry name" value="MPN_RPN11_CSN5"/>
    <property type="match status" value="1"/>
</dbReference>
<dbReference type="GO" id="GO:0000502">
    <property type="term" value="C:proteasome complex"/>
    <property type="evidence" value="ECO:0007669"/>
    <property type="project" value="UniProtKB-KW"/>
</dbReference>
<keyword evidence="1" id="KW-0645">Protease</keyword>
<keyword evidence="7" id="KW-1185">Reference proteome</keyword>
<feature type="domain" description="MPN" evidence="6">
    <location>
        <begin position="1"/>
        <end position="136"/>
    </location>
</feature>
<dbReference type="OrthoDB" id="605656at2759"/>
<dbReference type="InterPro" id="IPR000555">
    <property type="entry name" value="JAMM/MPN+_dom"/>
</dbReference>
<dbReference type="FunFam" id="3.40.140.10:FF:000026">
    <property type="entry name" value="26S proteasome non-ATPase regulatory subunit 14"/>
    <property type="match status" value="1"/>
</dbReference>
<accession>A0A6P6Y7F4</accession>
<evidence type="ECO:0000313" key="8">
    <source>
        <dbReference type="RefSeq" id="XP_027201332.1"/>
    </source>
</evidence>
<keyword evidence="5" id="KW-0482">Metalloprotease</keyword>
<dbReference type="GO" id="GO:0008237">
    <property type="term" value="F:metallopeptidase activity"/>
    <property type="evidence" value="ECO:0007669"/>
    <property type="project" value="UniProtKB-KW"/>
</dbReference>
<dbReference type="PROSITE" id="PS50249">
    <property type="entry name" value="MPN"/>
    <property type="match status" value="1"/>
</dbReference>
<dbReference type="KEGG" id="dpte:113795335"/>
<sequence length="178" mass="19972">VIVSSLALIKMLRHGRAGIPMEVMGLMLGSFVDDYTIVVDDVFSMPQSGNTVSVEAIDHVYQTDMLDLLARVGRTETVVGWYHSHPGFGCWLSMTDIQTQQSFEKLSKRSIGIVVDPVQSVKGSVVIDCFRLIKRDFLMLNMDFRQVNSNIGHMVKPNITTLIHGLNKHFYSLAIEKD</sequence>
<keyword evidence="2" id="KW-0479">Metal-binding</keyword>
<evidence type="ECO:0000256" key="2">
    <source>
        <dbReference type="ARBA" id="ARBA00022723"/>
    </source>
</evidence>
<protein>
    <submittedName>
        <fullName evidence="8">26S proteasome non-ATPase regulatory subunit 14 homolog</fullName>
    </submittedName>
</protein>
<dbReference type="Proteomes" id="UP000515146">
    <property type="component" value="Unplaced"/>
</dbReference>
<dbReference type="GO" id="GO:0046872">
    <property type="term" value="F:metal ion binding"/>
    <property type="evidence" value="ECO:0007669"/>
    <property type="project" value="UniProtKB-KW"/>
</dbReference>
<evidence type="ECO:0000259" key="6">
    <source>
        <dbReference type="PROSITE" id="PS50249"/>
    </source>
</evidence>
<keyword evidence="4" id="KW-0862">Zinc</keyword>
<evidence type="ECO:0000313" key="7">
    <source>
        <dbReference type="Proteomes" id="UP000515146"/>
    </source>
</evidence>
<reference evidence="8" key="1">
    <citation type="submission" date="2025-08" db="UniProtKB">
        <authorList>
            <consortium name="RefSeq"/>
        </authorList>
    </citation>
    <scope>IDENTIFICATION</scope>
    <source>
        <strain evidence="8">Airmid</strain>
    </source>
</reference>
<dbReference type="InterPro" id="IPR037518">
    <property type="entry name" value="MPN"/>
</dbReference>
<dbReference type="SUPFAM" id="SSF102712">
    <property type="entry name" value="JAB1/MPN domain"/>
    <property type="match status" value="1"/>
</dbReference>
<dbReference type="Pfam" id="PF01398">
    <property type="entry name" value="JAB"/>
    <property type="match status" value="1"/>
</dbReference>
<gene>
    <name evidence="8" type="primary">LOC113795335</name>
</gene>
<dbReference type="InterPro" id="IPR050242">
    <property type="entry name" value="JAMM_MPN+_peptidase_M67A"/>
</dbReference>
<dbReference type="SMART" id="SM00232">
    <property type="entry name" value="JAB_MPN"/>
    <property type="match status" value="1"/>
</dbReference>
<evidence type="ECO:0000256" key="4">
    <source>
        <dbReference type="ARBA" id="ARBA00022833"/>
    </source>
</evidence>
<name>A0A6P6Y7F4_DERPT</name>
<proteinExistence type="predicted"/>
<evidence type="ECO:0000256" key="5">
    <source>
        <dbReference type="ARBA" id="ARBA00023049"/>
    </source>
</evidence>
<dbReference type="RefSeq" id="XP_027201332.1">
    <property type="nucleotide sequence ID" value="XM_027345531.1"/>
</dbReference>
<organism evidence="7 8">
    <name type="scientific">Dermatophagoides pteronyssinus</name>
    <name type="common">European house dust mite</name>
    <dbReference type="NCBI Taxonomy" id="6956"/>
    <lineage>
        <taxon>Eukaryota</taxon>
        <taxon>Metazoa</taxon>
        <taxon>Ecdysozoa</taxon>
        <taxon>Arthropoda</taxon>
        <taxon>Chelicerata</taxon>
        <taxon>Arachnida</taxon>
        <taxon>Acari</taxon>
        <taxon>Acariformes</taxon>
        <taxon>Sarcoptiformes</taxon>
        <taxon>Astigmata</taxon>
        <taxon>Psoroptidia</taxon>
        <taxon>Analgoidea</taxon>
        <taxon>Pyroglyphidae</taxon>
        <taxon>Dermatophagoidinae</taxon>
        <taxon>Dermatophagoides</taxon>
    </lineage>
</organism>
<evidence type="ECO:0000256" key="1">
    <source>
        <dbReference type="ARBA" id="ARBA00022670"/>
    </source>
</evidence>
<dbReference type="GO" id="GO:0006508">
    <property type="term" value="P:proteolysis"/>
    <property type="evidence" value="ECO:0007669"/>
    <property type="project" value="UniProtKB-KW"/>
</dbReference>
<dbReference type="InParanoid" id="A0A6P6Y7F4"/>
<keyword evidence="8" id="KW-0647">Proteasome</keyword>
<feature type="non-terminal residue" evidence="8">
    <location>
        <position position="1"/>
    </location>
</feature>
<dbReference type="Gene3D" id="3.40.140.10">
    <property type="entry name" value="Cytidine Deaminase, domain 2"/>
    <property type="match status" value="1"/>
</dbReference>
<keyword evidence="3" id="KW-0378">Hydrolase</keyword>
<dbReference type="PANTHER" id="PTHR10410">
    <property type="entry name" value="EUKARYOTIC TRANSLATION INITIATION FACTOR 3 -RELATED"/>
    <property type="match status" value="1"/>
</dbReference>
<dbReference type="AlphaFoldDB" id="A0A6P6Y7F4"/>
<evidence type="ECO:0000256" key="3">
    <source>
        <dbReference type="ARBA" id="ARBA00022801"/>
    </source>
</evidence>
<dbReference type="OMA" id="CVSVEAV"/>